<comment type="subcellular location">
    <subcellularLocation>
        <location evidence="2">Nucleus</location>
    </subcellularLocation>
</comment>
<dbReference type="FunFam" id="2.30.280.10:FF:000005">
    <property type="entry name" value="E3 ubiquitin-protein ligase UHRF1"/>
    <property type="match status" value="1"/>
</dbReference>
<evidence type="ECO:0000256" key="3">
    <source>
        <dbReference type="SAM" id="MobiDB-lite"/>
    </source>
</evidence>
<dbReference type="RefSeq" id="XP_034240515.1">
    <property type="nucleotide sequence ID" value="XM_034384624.1"/>
</dbReference>
<keyword evidence="1 2" id="KW-0539">Nucleus</keyword>
<dbReference type="KEGG" id="tpal:117644911"/>
<dbReference type="RefSeq" id="XP_034240516.1">
    <property type="nucleotide sequence ID" value="XM_034384625.1"/>
</dbReference>
<dbReference type="AlphaFoldDB" id="A0A6P8YTT1"/>
<feature type="region of interest" description="Disordered" evidence="3">
    <location>
        <begin position="27"/>
        <end position="131"/>
    </location>
</feature>
<feature type="domain" description="YDG" evidence="4">
    <location>
        <begin position="132"/>
        <end position="283"/>
    </location>
</feature>
<sequence>MAALSAYQQMRRANLNENTQFLKNYGLQAPVVESTSVTREEVDEPKPKRVTKRAKKPKRLQQPIPPEERRSSFRIRLKVQQDSFEDYESLKDSDEDDDDDDDDDEEKEKELLKNLSQPNRKLARPPRPNSYGSITGVKVGTWWETRLDCNYDYIHRPTVAGIHQGPDGAYSVALSGGYEDDVDLGHFFTYTGEGGRDLKGTVNNPKNLRTAPQSKDQTLTRGNLALSRNVETGNPVRVIRGYKLRSKFAPERGYRYDGLYNVVRYWEAVGKAGYKIYKYEFKRCDPEPAPWDKSASPVKGLSQDEDEDETEEENENCTLDDEKTSPSEDWHGWTGEPILPKTTSFTLKLGDEEEQVDLIGDKWCRVTDMVPVPTEGALNRQQAEGPAQTTALCEGFNVDSSLSGEGGEWREGQFDVENIVTEAEPSVDDWHGWPDVGFSILDCPQSFNCILQEDI</sequence>
<dbReference type="InterPro" id="IPR015947">
    <property type="entry name" value="PUA-like_sf"/>
</dbReference>
<organism evidence="7">
    <name type="scientific">Thrips palmi</name>
    <name type="common">Melon thrips</name>
    <dbReference type="NCBI Taxonomy" id="161013"/>
    <lineage>
        <taxon>Eukaryota</taxon>
        <taxon>Metazoa</taxon>
        <taxon>Ecdysozoa</taxon>
        <taxon>Arthropoda</taxon>
        <taxon>Hexapoda</taxon>
        <taxon>Insecta</taxon>
        <taxon>Pterygota</taxon>
        <taxon>Neoptera</taxon>
        <taxon>Paraneoptera</taxon>
        <taxon>Thysanoptera</taxon>
        <taxon>Terebrantia</taxon>
        <taxon>Thripoidea</taxon>
        <taxon>Thripidae</taxon>
        <taxon>Thrips</taxon>
    </lineage>
</organism>
<feature type="compositionally biased region" description="Basic and acidic residues" evidence="3">
    <location>
        <begin position="320"/>
        <end position="331"/>
    </location>
</feature>
<gene>
    <name evidence="6 7" type="primary">LOC117644911</name>
</gene>
<dbReference type="SMART" id="SM00466">
    <property type="entry name" value="SRA"/>
    <property type="match status" value="1"/>
</dbReference>
<feature type="region of interest" description="Disordered" evidence="3">
    <location>
        <begin position="288"/>
        <end position="336"/>
    </location>
</feature>
<evidence type="ECO:0000313" key="5">
    <source>
        <dbReference type="Proteomes" id="UP000515158"/>
    </source>
</evidence>
<dbReference type="Gene3D" id="2.30.280.10">
    <property type="entry name" value="SRA-YDG"/>
    <property type="match status" value="1"/>
</dbReference>
<dbReference type="GO" id="GO:0061630">
    <property type="term" value="F:ubiquitin protein ligase activity"/>
    <property type="evidence" value="ECO:0007669"/>
    <property type="project" value="TreeGrafter"/>
</dbReference>
<dbReference type="InterPro" id="IPR036987">
    <property type="entry name" value="SRA-YDG_sf"/>
</dbReference>
<dbReference type="Pfam" id="PF02182">
    <property type="entry name" value="SAD_SRA"/>
    <property type="match status" value="1"/>
</dbReference>
<evidence type="ECO:0000259" key="4">
    <source>
        <dbReference type="PROSITE" id="PS51015"/>
    </source>
</evidence>
<dbReference type="GeneID" id="117644911"/>
<dbReference type="PANTHER" id="PTHR14140:SF27">
    <property type="entry name" value="OS04G0289800 PROTEIN"/>
    <property type="match status" value="1"/>
</dbReference>
<protein>
    <submittedName>
        <fullName evidence="6 7">Histone-lysine N-methyltransferase, H3 lysine-9 specific SUVH1-like</fullName>
    </submittedName>
</protein>
<feature type="compositionally biased region" description="Basic and acidic residues" evidence="3">
    <location>
        <begin position="38"/>
        <end position="47"/>
    </location>
</feature>
<proteinExistence type="predicted"/>
<reference evidence="6 7" key="1">
    <citation type="submission" date="2025-04" db="UniProtKB">
        <authorList>
            <consortium name="RefSeq"/>
        </authorList>
    </citation>
    <scope>IDENTIFICATION</scope>
    <source>
        <tissue evidence="6 7">Total insect</tissue>
    </source>
</reference>
<dbReference type="GO" id="GO:0044027">
    <property type="term" value="P:negative regulation of gene expression via chromosomal CpG island methylation"/>
    <property type="evidence" value="ECO:0007669"/>
    <property type="project" value="TreeGrafter"/>
</dbReference>
<keyword evidence="5" id="KW-1185">Reference proteome</keyword>
<dbReference type="SUPFAM" id="SSF88697">
    <property type="entry name" value="PUA domain-like"/>
    <property type="match status" value="1"/>
</dbReference>
<feature type="compositionally biased region" description="Acidic residues" evidence="3">
    <location>
        <begin position="303"/>
        <end position="319"/>
    </location>
</feature>
<accession>A0A6P8YTT1</accession>
<name>A0A6P8YTT1_THRPL</name>
<dbReference type="PROSITE" id="PS51015">
    <property type="entry name" value="YDG"/>
    <property type="match status" value="1"/>
</dbReference>
<dbReference type="PANTHER" id="PTHR14140">
    <property type="entry name" value="E3 UBIQUITIN-PROTEIN LIGASE UHRF-RELATED"/>
    <property type="match status" value="1"/>
</dbReference>
<evidence type="ECO:0000256" key="2">
    <source>
        <dbReference type="PROSITE-ProRule" id="PRU00358"/>
    </source>
</evidence>
<dbReference type="OrthoDB" id="2270193at2759"/>
<dbReference type="Proteomes" id="UP000515158">
    <property type="component" value="Unplaced"/>
</dbReference>
<dbReference type="InterPro" id="IPR045134">
    <property type="entry name" value="UHRF1/2-like"/>
</dbReference>
<evidence type="ECO:0000256" key="1">
    <source>
        <dbReference type="ARBA" id="ARBA00023242"/>
    </source>
</evidence>
<dbReference type="GO" id="GO:0005634">
    <property type="term" value="C:nucleus"/>
    <property type="evidence" value="ECO:0007669"/>
    <property type="project" value="UniProtKB-SubCell"/>
</dbReference>
<evidence type="ECO:0000313" key="7">
    <source>
        <dbReference type="RefSeq" id="XP_034240516.1"/>
    </source>
</evidence>
<dbReference type="InterPro" id="IPR003105">
    <property type="entry name" value="SRA_YDG"/>
</dbReference>
<evidence type="ECO:0000313" key="6">
    <source>
        <dbReference type="RefSeq" id="XP_034240515.1"/>
    </source>
</evidence>
<feature type="compositionally biased region" description="Acidic residues" evidence="3">
    <location>
        <begin position="83"/>
        <end position="107"/>
    </location>
</feature>
<dbReference type="GO" id="GO:0016567">
    <property type="term" value="P:protein ubiquitination"/>
    <property type="evidence" value="ECO:0007669"/>
    <property type="project" value="TreeGrafter"/>
</dbReference>
<feature type="compositionally biased region" description="Basic residues" evidence="3">
    <location>
        <begin position="48"/>
        <end position="59"/>
    </location>
</feature>